<keyword evidence="8 15" id="KW-0675">Receptor</keyword>
<sequence length="979" mass="106239">MSRIFTRLAMVLLALCTGFFQLSAQTVNISGAVTDKATGEALPGVSVTVRGTTSGTSTDSNGKFAFSTTGKGPFTLVVSYLGYATQLREVSASSTGLSFQLETTANTLGQDVVISASRTPERILESPVSIERIGVAAIRDIPAPSFYDALNNIKGVEMSAQSLTFKSVNTRGFNSNGNTRFNQFVDGMDNQAPGLNFSVGNIVGMTELDVENVELLPGASSALYGAGGINGTLLMTSKNPFDYQGASFQFKTGINHVNDGNVSAQPFNQLDVRLAKAWNNKFGIKTAFSFLQARDWYGTDGRNFDRTGRQLKAGDRASDPNYDGVNVYGDEINANLQGVSRQLVAGFAAQQPAAYGAFNSLLAVPGLNYSGIINAINTNPQFAALRPALPQLAPVLGVMYSLNRGTTPSQAISRTGYNEADLVDYNTSSLKTSTALHYKFTNTIQAIAQANWGTGTSVYTGTDRYSLRNFSIGQYKLELRGEDFYLKGYTTQERSGDAYNATLLGTFINEAWKPSSNPTNPTAGWFAQYTLAYSGARAQGLSEEASHAAARGVADQGRLVPGSPAFNLAKEAITKRTIGPANGARFNDKTNLYHYEGMYNFTNAFNKAVEFQVGASYRLYDLRSDGTIFDDLNRKLTIKEYGAFGQLGKKFFEDKLKLTVAGRFDKSQNFEGRFTPRITGVYTVAPNNNIRASYQTGFRNPTTQDQYIDLAVAGGSTRLIGGLPEFIEKYKLNTNRGYLADDYRAYAATAATSPTGVGDLSKLNGKEFTFDSEGLRPERVASFELGYKGLLDKSLLIDLYGYYNTYQDFIGAVELFQKNVTAADPTGLQSPIKYNVPVNIGGDVNTYGGALGLDYLVGKFSFNGNTSYNKIGDLPAGLLNTFNTPEWRFNAGIGAKEIVKHVGFNVQYRWQDEFYWNSTFGSGMVPAFSTVDAQINYRIPSVNSVLKLGGSNIANKYYTTSFGNPAVGAIYYLALTFNP</sequence>
<dbReference type="InterPro" id="IPR037066">
    <property type="entry name" value="Plug_dom_sf"/>
</dbReference>
<dbReference type="Pfam" id="PF07715">
    <property type="entry name" value="Plug"/>
    <property type="match status" value="1"/>
</dbReference>
<keyword evidence="5 12" id="KW-0732">Signal</keyword>
<reference evidence="15 16" key="1">
    <citation type="submission" date="2018-03" db="EMBL/GenBank/DDBJ databases">
        <authorList>
            <person name="Keele B.F."/>
        </authorList>
    </citation>
    <scope>NUCLEOTIDE SEQUENCE [LARGE SCALE GENOMIC DNA]</scope>
    <source>
        <strain evidence="15 16">YL28-9</strain>
    </source>
</reference>
<dbReference type="InterPro" id="IPR012910">
    <property type="entry name" value="Plug_dom"/>
</dbReference>
<dbReference type="InterPro" id="IPR000531">
    <property type="entry name" value="Beta-barrel_TonB"/>
</dbReference>
<evidence type="ECO:0000256" key="12">
    <source>
        <dbReference type="SAM" id="SignalP"/>
    </source>
</evidence>
<evidence type="ECO:0000256" key="7">
    <source>
        <dbReference type="ARBA" id="ARBA00023136"/>
    </source>
</evidence>
<feature type="domain" description="TonB-dependent receptor-like beta-barrel" evidence="13">
    <location>
        <begin position="516"/>
        <end position="952"/>
    </location>
</feature>
<keyword evidence="6 11" id="KW-0798">TonB box</keyword>
<keyword evidence="7 10" id="KW-0472">Membrane</keyword>
<dbReference type="OrthoDB" id="1109208at2"/>
<evidence type="ECO:0000256" key="2">
    <source>
        <dbReference type="ARBA" id="ARBA00022448"/>
    </source>
</evidence>
<keyword evidence="16" id="KW-1185">Reference proteome</keyword>
<evidence type="ECO:0000256" key="6">
    <source>
        <dbReference type="ARBA" id="ARBA00023077"/>
    </source>
</evidence>
<dbReference type="InterPro" id="IPR036942">
    <property type="entry name" value="Beta-barrel_TonB_sf"/>
</dbReference>
<dbReference type="Gene3D" id="2.60.40.1120">
    <property type="entry name" value="Carboxypeptidase-like, regulatory domain"/>
    <property type="match status" value="1"/>
</dbReference>
<keyword evidence="3 10" id="KW-1134">Transmembrane beta strand</keyword>
<dbReference type="Proteomes" id="UP000240912">
    <property type="component" value="Unassembled WGS sequence"/>
</dbReference>
<dbReference type="Pfam" id="PF00593">
    <property type="entry name" value="TonB_dep_Rec_b-barrel"/>
    <property type="match status" value="1"/>
</dbReference>
<name>A0A2T3HHI6_9SPHI</name>
<proteinExistence type="inferred from homology"/>
<keyword evidence="2 10" id="KW-0813">Transport</keyword>
<dbReference type="RefSeq" id="WP_107216923.1">
    <property type="nucleotide sequence ID" value="NZ_KZ686271.1"/>
</dbReference>
<evidence type="ECO:0000259" key="14">
    <source>
        <dbReference type="Pfam" id="PF07715"/>
    </source>
</evidence>
<dbReference type="SUPFAM" id="SSF49464">
    <property type="entry name" value="Carboxypeptidase regulatory domain-like"/>
    <property type="match status" value="1"/>
</dbReference>
<dbReference type="PROSITE" id="PS52016">
    <property type="entry name" value="TONB_DEPENDENT_REC_3"/>
    <property type="match status" value="1"/>
</dbReference>
<comment type="caution">
    <text evidence="15">The sequence shown here is derived from an EMBL/GenBank/DDBJ whole genome shotgun (WGS) entry which is preliminary data.</text>
</comment>
<comment type="similarity">
    <text evidence="10 11">Belongs to the TonB-dependent receptor family.</text>
</comment>
<evidence type="ECO:0000313" key="15">
    <source>
        <dbReference type="EMBL" id="PST81905.1"/>
    </source>
</evidence>
<feature type="signal peptide" evidence="12">
    <location>
        <begin position="1"/>
        <end position="24"/>
    </location>
</feature>
<accession>A0A2T3HHI6</accession>
<dbReference type="EMBL" id="PYLS01000007">
    <property type="protein sequence ID" value="PST81905.1"/>
    <property type="molecule type" value="Genomic_DNA"/>
</dbReference>
<organism evidence="15 16">
    <name type="scientific">Pedobacter yulinensis</name>
    <dbReference type="NCBI Taxonomy" id="2126353"/>
    <lineage>
        <taxon>Bacteria</taxon>
        <taxon>Pseudomonadati</taxon>
        <taxon>Bacteroidota</taxon>
        <taxon>Sphingobacteriia</taxon>
        <taxon>Sphingobacteriales</taxon>
        <taxon>Sphingobacteriaceae</taxon>
        <taxon>Pedobacter</taxon>
    </lineage>
</organism>
<feature type="chain" id="PRO_5015498647" evidence="12">
    <location>
        <begin position="25"/>
        <end position="979"/>
    </location>
</feature>
<dbReference type="InterPro" id="IPR008969">
    <property type="entry name" value="CarboxyPept-like_regulatory"/>
</dbReference>
<gene>
    <name evidence="15" type="ORF">C7T94_17065</name>
</gene>
<dbReference type="InterPro" id="IPR039426">
    <property type="entry name" value="TonB-dep_rcpt-like"/>
</dbReference>
<keyword evidence="9 10" id="KW-0998">Cell outer membrane</keyword>
<keyword evidence="4 10" id="KW-0812">Transmembrane</keyword>
<dbReference type="Gene3D" id="2.170.130.10">
    <property type="entry name" value="TonB-dependent receptor, plug domain"/>
    <property type="match status" value="1"/>
</dbReference>
<evidence type="ECO:0000256" key="5">
    <source>
        <dbReference type="ARBA" id="ARBA00022729"/>
    </source>
</evidence>
<evidence type="ECO:0000256" key="3">
    <source>
        <dbReference type="ARBA" id="ARBA00022452"/>
    </source>
</evidence>
<evidence type="ECO:0000256" key="4">
    <source>
        <dbReference type="ARBA" id="ARBA00022692"/>
    </source>
</evidence>
<dbReference type="PANTHER" id="PTHR30069:SF29">
    <property type="entry name" value="HEMOGLOBIN AND HEMOGLOBIN-HAPTOGLOBIN-BINDING PROTEIN 1-RELATED"/>
    <property type="match status" value="1"/>
</dbReference>
<dbReference type="PANTHER" id="PTHR30069">
    <property type="entry name" value="TONB-DEPENDENT OUTER MEMBRANE RECEPTOR"/>
    <property type="match status" value="1"/>
</dbReference>
<evidence type="ECO:0000256" key="11">
    <source>
        <dbReference type="RuleBase" id="RU003357"/>
    </source>
</evidence>
<evidence type="ECO:0000256" key="1">
    <source>
        <dbReference type="ARBA" id="ARBA00004571"/>
    </source>
</evidence>
<dbReference type="SUPFAM" id="SSF56935">
    <property type="entry name" value="Porins"/>
    <property type="match status" value="1"/>
</dbReference>
<comment type="subcellular location">
    <subcellularLocation>
        <location evidence="1 10">Cell outer membrane</location>
        <topology evidence="1 10">Multi-pass membrane protein</topology>
    </subcellularLocation>
</comment>
<dbReference type="AlphaFoldDB" id="A0A2T3HHI6"/>
<evidence type="ECO:0000313" key="16">
    <source>
        <dbReference type="Proteomes" id="UP000240912"/>
    </source>
</evidence>
<evidence type="ECO:0000259" key="13">
    <source>
        <dbReference type="Pfam" id="PF00593"/>
    </source>
</evidence>
<dbReference type="Gene3D" id="2.40.170.20">
    <property type="entry name" value="TonB-dependent receptor, beta-barrel domain"/>
    <property type="match status" value="1"/>
</dbReference>
<evidence type="ECO:0000256" key="9">
    <source>
        <dbReference type="ARBA" id="ARBA00023237"/>
    </source>
</evidence>
<dbReference type="GO" id="GO:0009279">
    <property type="term" value="C:cell outer membrane"/>
    <property type="evidence" value="ECO:0007669"/>
    <property type="project" value="UniProtKB-SubCell"/>
</dbReference>
<evidence type="ECO:0000256" key="10">
    <source>
        <dbReference type="PROSITE-ProRule" id="PRU01360"/>
    </source>
</evidence>
<feature type="domain" description="TonB-dependent receptor plug" evidence="14">
    <location>
        <begin position="124"/>
        <end position="232"/>
    </location>
</feature>
<protein>
    <submittedName>
        <fullName evidence="15">TonB-dependent receptor</fullName>
    </submittedName>
</protein>
<dbReference type="Pfam" id="PF13715">
    <property type="entry name" value="CarbopepD_reg_2"/>
    <property type="match status" value="1"/>
</dbReference>
<dbReference type="GO" id="GO:0044718">
    <property type="term" value="P:siderophore transmembrane transport"/>
    <property type="evidence" value="ECO:0007669"/>
    <property type="project" value="TreeGrafter"/>
</dbReference>
<dbReference type="GO" id="GO:0015344">
    <property type="term" value="F:siderophore uptake transmembrane transporter activity"/>
    <property type="evidence" value="ECO:0007669"/>
    <property type="project" value="TreeGrafter"/>
</dbReference>
<evidence type="ECO:0000256" key="8">
    <source>
        <dbReference type="ARBA" id="ARBA00023170"/>
    </source>
</evidence>